<keyword evidence="2" id="KW-0378">Hydrolase</keyword>
<protein>
    <submittedName>
        <fullName evidence="2">LAGLIDADG endonuclease</fullName>
    </submittedName>
</protein>
<evidence type="ECO:0000313" key="2">
    <source>
        <dbReference type="EMBL" id="ARF03408.1"/>
    </source>
</evidence>
<dbReference type="PANTHER" id="PTHR36181">
    <property type="entry name" value="INTRON-ENCODED ENDONUCLEASE AI3-RELATED"/>
    <property type="match status" value="1"/>
</dbReference>
<dbReference type="AlphaFoldDB" id="A0A1W5T0F1"/>
<keyword evidence="2" id="KW-0540">Nuclease</keyword>
<dbReference type="EMBL" id="KY622006">
    <property type="protein sequence ID" value="ARF03408.1"/>
    <property type="molecule type" value="Genomic_DNA"/>
</dbReference>
<gene>
    <name evidence="2" type="primary">orf406</name>
</gene>
<dbReference type="Pfam" id="PF00961">
    <property type="entry name" value="LAGLIDADG_1"/>
    <property type="match status" value="2"/>
</dbReference>
<feature type="domain" description="Homing endonuclease LAGLIDADG" evidence="1">
    <location>
        <begin position="276"/>
        <end position="374"/>
    </location>
</feature>
<keyword evidence="2" id="KW-0255">Endonuclease</keyword>
<evidence type="ECO:0000313" key="3">
    <source>
        <dbReference type="EMBL" id="QDH07210.1"/>
    </source>
</evidence>
<dbReference type="GO" id="GO:0004519">
    <property type="term" value="F:endonuclease activity"/>
    <property type="evidence" value="ECO:0007669"/>
    <property type="project" value="UniProtKB-KW"/>
</dbReference>
<evidence type="ECO:0000259" key="1">
    <source>
        <dbReference type="Pfam" id="PF00961"/>
    </source>
</evidence>
<geneLocation type="mitochondrion" evidence="2"/>
<reference evidence="3" key="2">
    <citation type="submission" date="2018-05" db="EMBL/GenBank/DDBJ databases">
        <authorList>
            <person name="Zhang Y."/>
        </authorList>
    </citation>
    <scope>NUCLEOTIDE SEQUENCE</scope>
</reference>
<dbReference type="SUPFAM" id="SSF55608">
    <property type="entry name" value="Homing endonucleases"/>
    <property type="match status" value="2"/>
</dbReference>
<proteinExistence type="predicted"/>
<feature type="domain" description="Homing endonuclease LAGLIDADG" evidence="1">
    <location>
        <begin position="118"/>
        <end position="216"/>
    </location>
</feature>
<dbReference type="InterPro" id="IPR027434">
    <property type="entry name" value="Homing_endonucl"/>
</dbReference>
<dbReference type="RefSeq" id="YP_009364288.1">
    <property type="nucleotide sequence ID" value="NC_034659.1"/>
</dbReference>
<dbReference type="GeneID" id="32888728"/>
<keyword evidence="2" id="KW-0496">Mitochondrion</keyword>
<dbReference type="FunFam" id="3.10.28.10:FF:000010">
    <property type="entry name" value="LAGLIDADG homing endonuclease I-LtrII"/>
    <property type="match status" value="1"/>
</dbReference>
<dbReference type="Gene3D" id="3.10.28.10">
    <property type="entry name" value="Homing endonucleases"/>
    <property type="match status" value="2"/>
</dbReference>
<accession>A0A1W5T0F1</accession>
<organism evidence="2">
    <name type="scientific">Ophiocordyceps sinensis</name>
    <dbReference type="NCBI Taxonomy" id="72228"/>
    <lineage>
        <taxon>Eukaryota</taxon>
        <taxon>Fungi</taxon>
        <taxon>Dikarya</taxon>
        <taxon>Ascomycota</taxon>
        <taxon>Pezizomycotina</taxon>
        <taxon>Sordariomycetes</taxon>
        <taxon>Hypocreomycetidae</taxon>
        <taxon>Hypocreales</taxon>
        <taxon>Ophiocordycipitaceae</taxon>
        <taxon>Ophiocordyceps</taxon>
    </lineage>
</organism>
<dbReference type="InterPro" id="IPR004860">
    <property type="entry name" value="LAGLIDADG_dom"/>
</dbReference>
<dbReference type="PANTHER" id="PTHR36181:SF4">
    <property type="entry name" value="LAGLIDADG ENDONUCLEASE"/>
    <property type="match status" value="1"/>
</dbReference>
<dbReference type="InterPro" id="IPR051289">
    <property type="entry name" value="LAGLIDADG_Endonuclease"/>
</dbReference>
<dbReference type="EMBL" id="MH400233">
    <property type="protein sequence ID" value="QDH07210.1"/>
    <property type="molecule type" value="Genomic_DNA"/>
</dbReference>
<name>A0A1W5T0F1_9HYPO</name>
<dbReference type="GO" id="GO:0005739">
    <property type="term" value="C:mitochondrion"/>
    <property type="evidence" value="ECO:0007669"/>
    <property type="project" value="UniProtKB-ARBA"/>
</dbReference>
<sequence>MSGWTNYSCTVTSQKMIEREMGYRGSKSTADILNYTGTTEFKNNMFVVVKEQRLDGGCIGNNFPMLRYSLTGFERNYQVKILSNQISFTQSRFYSTNRLTTMNMQDENSSLQLSPWLITGISDGESCFYVGVQKNSNSKMGWTVELIYTITLHKKDKDILEQIKNYFGLGYITHHGINTLQYRIKSVKDLKVILEHFDKYPLITQKQGDFILFKMAFNLVKTKEHLKMEGLNKIVGIRASLNTGIKANLKEAFPQAIPVVRPLVVERVVPDPEWFAGFASAEACFLVNIKKSTSHICGYQVWLIFTLTQDVRDEQLMKTFETYLGCGSMEKTSREVVNFNVRKLSDIQTVVLPFFLKYPILGVKFKDFQDWCKVADLMMKNKHLTLSGVEEIRRIKSGMNTLREYL</sequence>
<reference evidence="2" key="1">
    <citation type="submission" date="2017-02" db="EMBL/GenBank/DDBJ databases">
        <title>SMRT sequencing of the wild medicinal fungus Ophiocordyceps sinensis mitochondrial genome reveals phylogenetic relationship and depicts a genome-wide modification map.</title>
        <authorList>
            <person name="Liu D."/>
            <person name="Kang X."/>
            <person name="Hu L."/>
        </authorList>
    </citation>
    <scope>NUCLEOTIDE SEQUENCE</scope>
</reference>